<dbReference type="Proteomes" id="UP000245884">
    <property type="component" value="Unassembled WGS sequence"/>
</dbReference>
<reference evidence="1 2" key="1">
    <citation type="journal article" date="2018" name="Mol. Biol. Evol.">
        <title>Broad Genomic Sampling Reveals a Smut Pathogenic Ancestry of the Fungal Clade Ustilaginomycotina.</title>
        <authorList>
            <person name="Kijpornyongpan T."/>
            <person name="Mondo S.J."/>
            <person name="Barry K."/>
            <person name="Sandor L."/>
            <person name="Lee J."/>
            <person name="Lipzen A."/>
            <person name="Pangilinan J."/>
            <person name="LaButti K."/>
            <person name="Hainaut M."/>
            <person name="Henrissat B."/>
            <person name="Grigoriev I.V."/>
            <person name="Spatafora J.W."/>
            <person name="Aime M.C."/>
        </authorList>
    </citation>
    <scope>NUCLEOTIDE SEQUENCE [LARGE SCALE GENOMIC DNA]</scope>
    <source>
        <strain evidence="1 2">MCA 5214</strain>
    </source>
</reference>
<dbReference type="GeneID" id="37031691"/>
<name>A0A316UIK6_9BASI</name>
<evidence type="ECO:0000313" key="1">
    <source>
        <dbReference type="EMBL" id="PWN25102.1"/>
    </source>
</evidence>
<evidence type="ECO:0000313" key="2">
    <source>
        <dbReference type="Proteomes" id="UP000245884"/>
    </source>
</evidence>
<dbReference type="RefSeq" id="XP_025359714.1">
    <property type="nucleotide sequence ID" value="XM_025509868.1"/>
</dbReference>
<keyword evidence="2" id="KW-1185">Reference proteome</keyword>
<sequence>MLEQVRRAVHARGQRVEGYEHSSSWPLTAGVSSASFVTCCLFTTTFPRLLNPPCISHSRPLPYSRPLRHCLSKLRTRKLENATQTSESSLFRLQYRALTKSFPSSGCSVGGLAISGDTSTTTSIQIQANCDSFKSSIQLGKVCSGTEKRCSECAVVENAGECFGAGPYRDWCP</sequence>
<dbReference type="EMBL" id="KZ819677">
    <property type="protein sequence ID" value="PWN25102.1"/>
    <property type="molecule type" value="Genomic_DNA"/>
</dbReference>
<organism evidence="1 2">
    <name type="scientific">Jaminaea rosea</name>
    <dbReference type="NCBI Taxonomy" id="1569628"/>
    <lineage>
        <taxon>Eukaryota</taxon>
        <taxon>Fungi</taxon>
        <taxon>Dikarya</taxon>
        <taxon>Basidiomycota</taxon>
        <taxon>Ustilaginomycotina</taxon>
        <taxon>Exobasidiomycetes</taxon>
        <taxon>Microstromatales</taxon>
        <taxon>Microstromatales incertae sedis</taxon>
        <taxon>Jaminaea</taxon>
    </lineage>
</organism>
<gene>
    <name evidence="1" type="ORF">BDZ90DRAFT_77937</name>
</gene>
<protein>
    <submittedName>
        <fullName evidence="1">Uncharacterized protein</fullName>
    </submittedName>
</protein>
<dbReference type="AlphaFoldDB" id="A0A316UIK6"/>
<accession>A0A316UIK6</accession>
<proteinExistence type="predicted"/>